<sequence>MADRGELLLMDAEIGLPAQIARPWTRVRLNAAAPATVAVQQRRLVWVPDHEEMARRYPSTALALPYRFAVASAPIESRDHVWGCWSLLWPQSRPRELTPHELEVITLSSKKLAGLLEQAAESGHPVRPAGRPRVIPPVRRREPDPGTASAASDYVDRLREGCVTLDLEGRITFVNPMAAELLGGDVTELLGKLLWEVTAWLQEPLFEDRCRAAVVSQEVTSCVAHRPDGRRLEFQLFPDPTGISLRLTLAPPDEAAPPHPPVFGARDLSREDVFYNFVPFAAALTRALKVQEIIDLFADHIMPVVKVQAMAVVIAEGGKLKIVGSCGYDREVLDRFDGVPLALPTPAERVMRTGEPAFFSSPDELRQLYPYAAQHDRMSSWAFLPIGGSDGTAGACVLAFDEPRSFTGEDRAGLTTLTELISQALDRALLYDAKERLAHGLQETLLPRRLPEIPRLAAAARYLPATHGVDIGGDFYDLIRLDDTAMAVIGDVQGHNITAAALMGQVRTAVRTHAAAGVGPGEALTYTNRLLIETETELFTSCLLVHVDLRLRTLRAASAGHPPPLLRPPNAPGEVIDVPVGPPLGVDEGACYPTLVVPFPPGALLALYTDGLVETPRGDLDQAIGALAGLLTGAAGRPPQELADILLNHAPHTAQRADDIALLVLEHLV</sequence>
<dbReference type="PANTHER" id="PTHR43156:SF2">
    <property type="entry name" value="STAGE II SPORULATION PROTEIN E"/>
    <property type="match status" value="1"/>
</dbReference>
<dbReference type="Proteomes" id="UP000295302">
    <property type="component" value="Unassembled WGS sequence"/>
</dbReference>
<dbReference type="Gene3D" id="3.60.40.10">
    <property type="entry name" value="PPM-type phosphatase domain"/>
    <property type="match status" value="1"/>
</dbReference>
<dbReference type="CDD" id="cd00130">
    <property type="entry name" value="PAS"/>
    <property type="match status" value="1"/>
</dbReference>
<dbReference type="AlphaFoldDB" id="A0A4R4YNK0"/>
<dbReference type="PROSITE" id="PS50112">
    <property type="entry name" value="PAS"/>
    <property type="match status" value="1"/>
</dbReference>
<evidence type="ECO:0000313" key="5">
    <source>
        <dbReference type="Proteomes" id="UP000295302"/>
    </source>
</evidence>
<dbReference type="SMART" id="SM00331">
    <property type="entry name" value="PP2C_SIG"/>
    <property type="match status" value="1"/>
</dbReference>
<dbReference type="InterPro" id="IPR000014">
    <property type="entry name" value="PAS"/>
</dbReference>
<name>A0A4R4YNK0_9ACTN</name>
<dbReference type="InterPro" id="IPR001932">
    <property type="entry name" value="PPM-type_phosphatase-like_dom"/>
</dbReference>
<dbReference type="SUPFAM" id="SSF81606">
    <property type="entry name" value="PP2C-like"/>
    <property type="match status" value="1"/>
</dbReference>
<dbReference type="PANTHER" id="PTHR43156">
    <property type="entry name" value="STAGE II SPORULATION PROTEIN E-RELATED"/>
    <property type="match status" value="1"/>
</dbReference>
<accession>A0A4R4YNK0</accession>
<dbReference type="InterPro" id="IPR036457">
    <property type="entry name" value="PPM-type-like_dom_sf"/>
</dbReference>
<dbReference type="Pfam" id="PF13185">
    <property type="entry name" value="GAF_2"/>
    <property type="match status" value="1"/>
</dbReference>
<dbReference type="InterPro" id="IPR052016">
    <property type="entry name" value="Bact_Sigma-Reg"/>
</dbReference>
<dbReference type="InterPro" id="IPR013656">
    <property type="entry name" value="PAS_4"/>
</dbReference>
<dbReference type="Pfam" id="PF08448">
    <property type="entry name" value="PAS_4"/>
    <property type="match status" value="1"/>
</dbReference>
<dbReference type="SMART" id="SM00091">
    <property type="entry name" value="PAS"/>
    <property type="match status" value="1"/>
</dbReference>
<dbReference type="InterPro" id="IPR029016">
    <property type="entry name" value="GAF-like_dom_sf"/>
</dbReference>
<dbReference type="GO" id="GO:0016791">
    <property type="term" value="F:phosphatase activity"/>
    <property type="evidence" value="ECO:0007669"/>
    <property type="project" value="TreeGrafter"/>
</dbReference>
<dbReference type="OrthoDB" id="118142at2"/>
<evidence type="ECO:0000256" key="1">
    <source>
        <dbReference type="ARBA" id="ARBA00022801"/>
    </source>
</evidence>
<dbReference type="EMBL" id="SMKQ01000058">
    <property type="protein sequence ID" value="TDD46678.1"/>
    <property type="molecule type" value="Genomic_DNA"/>
</dbReference>
<proteinExistence type="predicted"/>
<dbReference type="SUPFAM" id="SSF55785">
    <property type="entry name" value="PYP-like sensor domain (PAS domain)"/>
    <property type="match status" value="1"/>
</dbReference>
<dbReference type="Gene3D" id="3.30.450.40">
    <property type="match status" value="2"/>
</dbReference>
<feature type="region of interest" description="Disordered" evidence="2">
    <location>
        <begin position="121"/>
        <end position="150"/>
    </location>
</feature>
<dbReference type="SUPFAM" id="SSF55781">
    <property type="entry name" value="GAF domain-like"/>
    <property type="match status" value="2"/>
</dbReference>
<reference evidence="4 5" key="1">
    <citation type="submission" date="2019-03" db="EMBL/GenBank/DDBJ databases">
        <title>Draft genome sequences of novel Actinobacteria.</title>
        <authorList>
            <person name="Sahin N."/>
            <person name="Ay H."/>
            <person name="Saygin H."/>
        </authorList>
    </citation>
    <scope>NUCLEOTIDE SEQUENCE [LARGE SCALE GENOMIC DNA]</scope>
    <source>
        <strain evidence="4 5">CH32</strain>
    </source>
</reference>
<keyword evidence="5" id="KW-1185">Reference proteome</keyword>
<dbReference type="InterPro" id="IPR003018">
    <property type="entry name" value="GAF"/>
</dbReference>
<keyword evidence="1" id="KW-0378">Hydrolase</keyword>
<feature type="domain" description="PAS" evidence="3">
    <location>
        <begin position="147"/>
        <end position="192"/>
    </location>
</feature>
<evidence type="ECO:0000256" key="2">
    <source>
        <dbReference type="SAM" id="MobiDB-lite"/>
    </source>
</evidence>
<protein>
    <recommendedName>
        <fullName evidence="3">PAS domain-containing protein</fullName>
    </recommendedName>
</protein>
<evidence type="ECO:0000313" key="4">
    <source>
        <dbReference type="EMBL" id="TDD46678.1"/>
    </source>
</evidence>
<comment type="caution">
    <text evidence="4">The sequence shown here is derived from an EMBL/GenBank/DDBJ whole genome shotgun (WGS) entry which is preliminary data.</text>
</comment>
<feature type="compositionally biased region" description="Low complexity" evidence="2">
    <location>
        <begin position="125"/>
        <end position="137"/>
    </location>
</feature>
<dbReference type="Pfam" id="PF07228">
    <property type="entry name" value="SpoIIE"/>
    <property type="match status" value="1"/>
</dbReference>
<evidence type="ECO:0000259" key="3">
    <source>
        <dbReference type="PROSITE" id="PS50112"/>
    </source>
</evidence>
<organism evidence="4 5">
    <name type="scientific">Nonomuraea terrae</name>
    <dbReference type="NCBI Taxonomy" id="2530383"/>
    <lineage>
        <taxon>Bacteria</taxon>
        <taxon>Bacillati</taxon>
        <taxon>Actinomycetota</taxon>
        <taxon>Actinomycetes</taxon>
        <taxon>Streptosporangiales</taxon>
        <taxon>Streptosporangiaceae</taxon>
        <taxon>Nonomuraea</taxon>
    </lineage>
</organism>
<gene>
    <name evidence="4" type="ORF">E1286_20155</name>
</gene>
<dbReference type="Gene3D" id="3.30.450.20">
    <property type="entry name" value="PAS domain"/>
    <property type="match status" value="1"/>
</dbReference>
<dbReference type="InterPro" id="IPR035965">
    <property type="entry name" value="PAS-like_dom_sf"/>
</dbReference>